<name>A0A3N4KV44_9PEZI</name>
<evidence type="ECO:0000313" key="10">
    <source>
        <dbReference type="EMBL" id="RPB12221.1"/>
    </source>
</evidence>
<proteinExistence type="inferred from homology"/>
<accession>A0A3N4KV44</accession>
<reference evidence="10 11" key="1">
    <citation type="journal article" date="2018" name="Nat. Ecol. Evol.">
        <title>Pezizomycetes genomes reveal the molecular basis of ectomycorrhizal truffle lifestyle.</title>
        <authorList>
            <person name="Murat C."/>
            <person name="Payen T."/>
            <person name="Noel B."/>
            <person name="Kuo A."/>
            <person name="Morin E."/>
            <person name="Chen J."/>
            <person name="Kohler A."/>
            <person name="Krizsan K."/>
            <person name="Balestrini R."/>
            <person name="Da Silva C."/>
            <person name="Montanini B."/>
            <person name="Hainaut M."/>
            <person name="Levati E."/>
            <person name="Barry K.W."/>
            <person name="Belfiori B."/>
            <person name="Cichocki N."/>
            <person name="Clum A."/>
            <person name="Dockter R.B."/>
            <person name="Fauchery L."/>
            <person name="Guy J."/>
            <person name="Iotti M."/>
            <person name="Le Tacon F."/>
            <person name="Lindquist E.A."/>
            <person name="Lipzen A."/>
            <person name="Malagnac F."/>
            <person name="Mello A."/>
            <person name="Molinier V."/>
            <person name="Miyauchi S."/>
            <person name="Poulain J."/>
            <person name="Riccioni C."/>
            <person name="Rubini A."/>
            <person name="Sitrit Y."/>
            <person name="Splivallo R."/>
            <person name="Traeger S."/>
            <person name="Wang M."/>
            <person name="Zifcakova L."/>
            <person name="Wipf D."/>
            <person name="Zambonelli A."/>
            <person name="Paolocci F."/>
            <person name="Nowrousian M."/>
            <person name="Ottonello S."/>
            <person name="Baldrian P."/>
            <person name="Spatafora J.W."/>
            <person name="Henrissat B."/>
            <person name="Nagy L.G."/>
            <person name="Aury J.M."/>
            <person name="Wincker P."/>
            <person name="Grigoriev I.V."/>
            <person name="Bonfante P."/>
            <person name="Martin F.M."/>
        </authorList>
    </citation>
    <scope>NUCLEOTIDE SEQUENCE [LARGE SCALE GENOMIC DNA]</scope>
    <source>
        <strain evidence="10 11">CCBAS932</strain>
    </source>
</reference>
<dbReference type="Gene3D" id="3.40.30.10">
    <property type="entry name" value="Glutaredoxin"/>
    <property type="match status" value="1"/>
</dbReference>
<dbReference type="InterPro" id="IPR036249">
    <property type="entry name" value="Thioredoxin-like_sf"/>
</dbReference>
<evidence type="ECO:0000313" key="11">
    <source>
        <dbReference type="Proteomes" id="UP000277580"/>
    </source>
</evidence>
<dbReference type="Pfam" id="PF00255">
    <property type="entry name" value="GSHPx"/>
    <property type="match status" value="1"/>
</dbReference>
<evidence type="ECO:0000256" key="7">
    <source>
        <dbReference type="PIRSR" id="PIRSR000303-1"/>
    </source>
</evidence>
<keyword evidence="2 8" id="KW-0575">Peroxidase</keyword>
<feature type="active site" evidence="7">
    <location>
        <position position="39"/>
    </location>
</feature>
<dbReference type="PANTHER" id="PTHR11592:SF78">
    <property type="entry name" value="GLUTATHIONE PEROXIDASE"/>
    <property type="match status" value="1"/>
</dbReference>
<dbReference type="CDD" id="cd00340">
    <property type="entry name" value="GSH_Peroxidase"/>
    <property type="match status" value="1"/>
</dbReference>
<dbReference type="Proteomes" id="UP000277580">
    <property type="component" value="Unassembled WGS sequence"/>
</dbReference>
<dbReference type="GO" id="GO:0034599">
    <property type="term" value="P:cellular response to oxidative stress"/>
    <property type="evidence" value="ECO:0007669"/>
    <property type="project" value="TreeGrafter"/>
</dbReference>
<evidence type="ECO:0000256" key="5">
    <source>
        <dbReference type="ARBA" id="ARBA00023284"/>
    </source>
</evidence>
<dbReference type="GO" id="GO:0140824">
    <property type="term" value="F:thioredoxin-dependent peroxiredoxin activity"/>
    <property type="evidence" value="ECO:0007669"/>
    <property type="project" value="UniProtKB-EC"/>
</dbReference>
<keyword evidence="4 8" id="KW-0560">Oxidoreductase</keyword>
<gene>
    <name evidence="10" type="ORF">P167DRAFT_488068</name>
</gene>
<evidence type="ECO:0000256" key="2">
    <source>
        <dbReference type="ARBA" id="ARBA00022559"/>
    </source>
</evidence>
<dbReference type="InterPro" id="IPR029759">
    <property type="entry name" value="GPX_AS"/>
</dbReference>
<protein>
    <recommendedName>
        <fullName evidence="8">Glutathione peroxidase</fullName>
    </recommendedName>
</protein>
<keyword evidence="3" id="KW-0049">Antioxidant</keyword>
<evidence type="ECO:0000256" key="4">
    <source>
        <dbReference type="ARBA" id="ARBA00023002"/>
    </source>
</evidence>
<dbReference type="InterPro" id="IPR029760">
    <property type="entry name" value="GPX_CS"/>
</dbReference>
<evidence type="ECO:0000256" key="6">
    <source>
        <dbReference type="ARBA" id="ARBA00049091"/>
    </source>
</evidence>
<dbReference type="SUPFAM" id="SSF52833">
    <property type="entry name" value="Thioredoxin-like"/>
    <property type="match status" value="1"/>
</dbReference>
<evidence type="ECO:0000259" key="9">
    <source>
        <dbReference type="PROSITE" id="PS51352"/>
    </source>
</evidence>
<dbReference type="PROSITE" id="PS00460">
    <property type="entry name" value="GLUTATHIONE_PEROXID_1"/>
    <property type="match status" value="1"/>
</dbReference>
<dbReference type="InParanoid" id="A0A3N4KV44"/>
<dbReference type="EMBL" id="ML119130">
    <property type="protein sequence ID" value="RPB12221.1"/>
    <property type="molecule type" value="Genomic_DNA"/>
</dbReference>
<organism evidence="10 11">
    <name type="scientific">Morchella conica CCBAS932</name>
    <dbReference type="NCBI Taxonomy" id="1392247"/>
    <lineage>
        <taxon>Eukaryota</taxon>
        <taxon>Fungi</taxon>
        <taxon>Dikarya</taxon>
        <taxon>Ascomycota</taxon>
        <taxon>Pezizomycotina</taxon>
        <taxon>Pezizomycetes</taxon>
        <taxon>Pezizales</taxon>
        <taxon>Morchellaceae</taxon>
        <taxon>Morchella</taxon>
    </lineage>
</organism>
<dbReference type="OrthoDB" id="446890at2759"/>
<keyword evidence="5" id="KW-0676">Redox-active center</keyword>
<dbReference type="FunCoup" id="A0A3N4KV44">
    <property type="interactions" value="554"/>
</dbReference>
<dbReference type="PIRSF" id="PIRSF000303">
    <property type="entry name" value="Glutathion_perox"/>
    <property type="match status" value="1"/>
</dbReference>
<dbReference type="FunFam" id="3.40.30.10:FF:000010">
    <property type="entry name" value="Glutathione peroxidase"/>
    <property type="match status" value="1"/>
</dbReference>
<keyword evidence="11" id="KW-1185">Reference proteome</keyword>
<feature type="domain" description="Thioredoxin" evidence="9">
    <location>
        <begin position="1"/>
        <end position="163"/>
    </location>
</feature>
<dbReference type="AlphaFoldDB" id="A0A3N4KV44"/>
<comment type="catalytic activity">
    <reaction evidence="6">
        <text>a hydroperoxide + [thioredoxin]-dithiol = an alcohol + [thioredoxin]-disulfide + H2O</text>
        <dbReference type="Rhea" id="RHEA:62620"/>
        <dbReference type="Rhea" id="RHEA-COMP:10698"/>
        <dbReference type="Rhea" id="RHEA-COMP:10700"/>
        <dbReference type="ChEBI" id="CHEBI:15377"/>
        <dbReference type="ChEBI" id="CHEBI:29950"/>
        <dbReference type="ChEBI" id="CHEBI:30879"/>
        <dbReference type="ChEBI" id="CHEBI:35924"/>
        <dbReference type="ChEBI" id="CHEBI:50058"/>
        <dbReference type="EC" id="1.11.1.24"/>
    </reaction>
</comment>
<dbReference type="PANTHER" id="PTHR11592">
    <property type="entry name" value="GLUTATHIONE PEROXIDASE"/>
    <property type="match status" value="1"/>
</dbReference>
<comment type="similarity">
    <text evidence="1 8">Belongs to the glutathione peroxidase family.</text>
</comment>
<dbReference type="InterPro" id="IPR013766">
    <property type="entry name" value="Thioredoxin_domain"/>
</dbReference>
<dbReference type="PROSITE" id="PS00763">
    <property type="entry name" value="GLUTATHIONE_PEROXID_2"/>
    <property type="match status" value="1"/>
</dbReference>
<dbReference type="STRING" id="1392247.A0A3N4KV44"/>
<sequence length="166" mass="18478">MASATTFYDLKPLDSKGQDYDFNELKGKVVLIVNVASKCGFTGQYEGLEKIYEKYKDDGLVVLGFPCNQFGGQEPGTAEEIQNFCTVNYGIKFPILGKIDVNGDKASPVYEYLKSQKSGMMGLKMIKWNYEKFLIGRDGKVVERWASTTKPESLATAIEKELAKTA</sequence>
<dbReference type="PROSITE" id="PS51352">
    <property type="entry name" value="THIOREDOXIN_2"/>
    <property type="match status" value="1"/>
</dbReference>
<dbReference type="PROSITE" id="PS51355">
    <property type="entry name" value="GLUTATHIONE_PEROXID_3"/>
    <property type="match status" value="1"/>
</dbReference>
<evidence type="ECO:0000256" key="1">
    <source>
        <dbReference type="ARBA" id="ARBA00006926"/>
    </source>
</evidence>
<evidence type="ECO:0000256" key="3">
    <source>
        <dbReference type="ARBA" id="ARBA00022862"/>
    </source>
</evidence>
<dbReference type="PRINTS" id="PR01011">
    <property type="entry name" value="GLUTPROXDASE"/>
</dbReference>
<dbReference type="InterPro" id="IPR000889">
    <property type="entry name" value="Glutathione_peroxidase"/>
</dbReference>
<evidence type="ECO:0000256" key="8">
    <source>
        <dbReference type="RuleBase" id="RU000499"/>
    </source>
</evidence>